<evidence type="ECO:0000256" key="12">
    <source>
        <dbReference type="RuleBase" id="RU367138"/>
    </source>
</evidence>
<comment type="pathway">
    <text evidence="2 12">Glycolipid biosynthesis; glycosylphosphatidylinositol-anchor biosynthesis.</text>
</comment>
<keyword evidence="8 12" id="KW-0256">Endoplasmic reticulum</keyword>
<evidence type="ECO:0000256" key="10">
    <source>
        <dbReference type="ARBA" id="ARBA00023136"/>
    </source>
</evidence>
<comment type="function">
    <text evidence="12">Ethanolamine phosphate transferase involved in glycosylphosphatidylinositol-anchor biosynthesis. Transfers ethanolamine phosphate to the first alpha-1,4-linked mannose of the glycosylphosphatidylinositol precursor of GPI-anchor.</text>
</comment>
<accession>A0A2J7Q9I2</accession>
<organism evidence="14 15">
    <name type="scientific">Cryptotermes secundus</name>
    <dbReference type="NCBI Taxonomy" id="105785"/>
    <lineage>
        <taxon>Eukaryota</taxon>
        <taxon>Metazoa</taxon>
        <taxon>Ecdysozoa</taxon>
        <taxon>Arthropoda</taxon>
        <taxon>Hexapoda</taxon>
        <taxon>Insecta</taxon>
        <taxon>Pterygota</taxon>
        <taxon>Neoptera</taxon>
        <taxon>Polyneoptera</taxon>
        <taxon>Dictyoptera</taxon>
        <taxon>Blattodea</taxon>
        <taxon>Blattoidea</taxon>
        <taxon>Termitoidae</taxon>
        <taxon>Kalotermitidae</taxon>
        <taxon>Cryptotermitinae</taxon>
        <taxon>Cryptotermes</taxon>
    </lineage>
</organism>
<evidence type="ECO:0000256" key="5">
    <source>
        <dbReference type="ARBA" id="ARBA00022502"/>
    </source>
</evidence>
<evidence type="ECO:0000256" key="7">
    <source>
        <dbReference type="ARBA" id="ARBA00022692"/>
    </source>
</evidence>
<evidence type="ECO:0000256" key="8">
    <source>
        <dbReference type="ARBA" id="ARBA00022824"/>
    </source>
</evidence>
<comment type="caution">
    <text evidence="14">The sequence shown here is derived from an EMBL/GenBank/DDBJ whole genome shotgun (WGS) entry which is preliminary data.</text>
</comment>
<evidence type="ECO:0000256" key="6">
    <source>
        <dbReference type="ARBA" id="ARBA00022679"/>
    </source>
</evidence>
<protein>
    <recommendedName>
        <fullName evidence="4 12">GPI ethanolamine phosphate transferase 1</fullName>
        <ecNumber evidence="12">2.-.-.-</ecNumber>
    </recommendedName>
</protein>
<dbReference type="OrthoDB" id="2748310at2759"/>
<dbReference type="InterPro" id="IPR002591">
    <property type="entry name" value="Phosphodiest/P_Trfase"/>
</dbReference>
<evidence type="ECO:0000256" key="11">
    <source>
        <dbReference type="ARBA" id="ARBA00023180"/>
    </source>
</evidence>
<name>A0A2J7Q9I2_9NEOP</name>
<keyword evidence="10 12" id="KW-0472">Membrane</keyword>
<dbReference type="Gene3D" id="3.40.720.10">
    <property type="entry name" value="Alkaline Phosphatase, subunit A"/>
    <property type="match status" value="1"/>
</dbReference>
<evidence type="ECO:0000256" key="4">
    <source>
        <dbReference type="ARBA" id="ARBA00020831"/>
    </source>
</evidence>
<keyword evidence="5 12" id="KW-0337">GPI-anchor biosynthesis</keyword>
<dbReference type="SUPFAM" id="SSF53649">
    <property type="entry name" value="Alkaline phosphatase-like"/>
    <property type="match status" value="1"/>
</dbReference>
<evidence type="ECO:0000313" key="15">
    <source>
        <dbReference type="Proteomes" id="UP000235965"/>
    </source>
</evidence>
<dbReference type="InterPro" id="IPR007070">
    <property type="entry name" value="GPI_EtnP_transferase_1"/>
</dbReference>
<feature type="compositionally biased region" description="Low complexity" evidence="13">
    <location>
        <begin position="305"/>
        <end position="318"/>
    </location>
</feature>
<evidence type="ECO:0000313" key="14">
    <source>
        <dbReference type="EMBL" id="PNF25229.1"/>
    </source>
</evidence>
<keyword evidence="7 12" id="KW-0812">Transmembrane</keyword>
<feature type="region of interest" description="Disordered" evidence="13">
    <location>
        <begin position="300"/>
        <end position="320"/>
    </location>
</feature>
<keyword evidence="6 12" id="KW-0808">Transferase</keyword>
<gene>
    <name evidence="14" type="ORF">B7P43_G13894</name>
</gene>
<dbReference type="UniPathway" id="UPA00196"/>
<reference evidence="14 15" key="1">
    <citation type="submission" date="2017-12" db="EMBL/GenBank/DDBJ databases">
        <title>Hemimetabolous genomes reveal molecular basis of termite eusociality.</title>
        <authorList>
            <person name="Harrison M.C."/>
            <person name="Jongepier E."/>
            <person name="Robertson H.M."/>
            <person name="Arning N."/>
            <person name="Bitard-Feildel T."/>
            <person name="Chao H."/>
            <person name="Childers C.P."/>
            <person name="Dinh H."/>
            <person name="Doddapaneni H."/>
            <person name="Dugan S."/>
            <person name="Gowin J."/>
            <person name="Greiner C."/>
            <person name="Han Y."/>
            <person name="Hu H."/>
            <person name="Hughes D.S.T."/>
            <person name="Huylmans A.-K."/>
            <person name="Kemena C."/>
            <person name="Kremer L.P.M."/>
            <person name="Lee S.L."/>
            <person name="Lopez-Ezquerra A."/>
            <person name="Mallet L."/>
            <person name="Monroy-Kuhn J.M."/>
            <person name="Moser A."/>
            <person name="Murali S.C."/>
            <person name="Muzny D.M."/>
            <person name="Otani S."/>
            <person name="Piulachs M.-D."/>
            <person name="Poelchau M."/>
            <person name="Qu J."/>
            <person name="Schaub F."/>
            <person name="Wada-Katsumata A."/>
            <person name="Worley K.C."/>
            <person name="Xie Q."/>
            <person name="Ylla G."/>
            <person name="Poulsen M."/>
            <person name="Gibbs R.A."/>
            <person name="Schal C."/>
            <person name="Richards S."/>
            <person name="Belles X."/>
            <person name="Korb J."/>
            <person name="Bornberg-Bauer E."/>
        </authorList>
    </citation>
    <scope>NUCLEOTIDE SEQUENCE [LARGE SCALE GENOMIC DNA]</scope>
    <source>
        <tissue evidence="14">Whole body</tissue>
    </source>
</reference>
<dbReference type="GO" id="GO:0006506">
    <property type="term" value="P:GPI anchor biosynthetic process"/>
    <property type="evidence" value="ECO:0007669"/>
    <property type="project" value="UniProtKB-UniPathway"/>
</dbReference>
<keyword evidence="9 12" id="KW-1133">Transmembrane helix</keyword>
<feature type="transmembrane region" description="Helical" evidence="12">
    <location>
        <begin position="12"/>
        <end position="35"/>
    </location>
</feature>
<keyword evidence="15" id="KW-1185">Reference proteome</keyword>
<dbReference type="InterPro" id="IPR017850">
    <property type="entry name" value="Alkaline_phosphatase_core_sf"/>
</dbReference>
<evidence type="ECO:0000256" key="13">
    <source>
        <dbReference type="SAM" id="MobiDB-lite"/>
    </source>
</evidence>
<proteinExistence type="inferred from homology"/>
<dbReference type="STRING" id="105785.A0A2J7Q9I2"/>
<dbReference type="CDD" id="cd16020">
    <property type="entry name" value="GPI_EPT_1"/>
    <property type="match status" value="1"/>
</dbReference>
<dbReference type="GO" id="GO:0051377">
    <property type="term" value="F:mannose-ethanolamine phosphotransferase activity"/>
    <property type="evidence" value="ECO:0007669"/>
    <property type="project" value="UniProtKB-UniRule"/>
</dbReference>
<dbReference type="AlphaFoldDB" id="A0A2J7Q9I2"/>
<comment type="caution">
    <text evidence="12">Lacks conserved residue(s) required for the propagation of feature annotation.</text>
</comment>
<comment type="subcellular location">
    <subcellularLocation>
        <location evidence="1 12">Endoplasmic reticulum membrane</location>
        <topology evidence="1 12">Multi-pass membrane protein</topology>
    </subcellularLocation>
</comment>
<dbReference type="PANTHER" id="PTHR12250">
    <property type="entry name" value="PHOSPHATIDYLINOSITOL GLYCAN, CLASS N"/>
    <property type="match status" value="1"/>
</dbReference>
<dbReference type="EMBL" id="NEVH01016358">
    <property type="protein sequence ID" value="PNF25229.1"/>
    <property type="molecule type" value="Genomic_DNA"/>
</dbReference>
<dbReference type="FunFam" id="3.40.720.10:FF:000015">
    <property type="entry name" value="GPI ethanolamine phosphate transferase 1"/>
    <property type="match status" value="1"/>
</dbReference>
<dbReference type="EC" id="2.-.-.-" evidence="12"/>
<evidence type="ECO:0000256" key="9">
    <source>
        <dbReference type="ARBA" id="ARBA00022989"/>
    </source>
</evidence>
<sequence length="437" mass="49334">MFNGHFERIFSTMFLIISSLFVHIAFLVSVVDIYFKSPIVHNIKPQSSPLEAPARRLVLMVADGLRADSFLGADDLFKTNASHLRHVIEEREAWGVSHTRVPTESRPGYVTLIAGLYEDPSAIAKGWKDNPVEFDSVFNESRYTWSWGSPDILPMFAKGASGNHVYIDMYGSEVEDFSGRRSTTRLDTWVFRKVEEFLNHAKTDAVLNEKLHQDKIVFFLHLLGLDTAGHTHKPHSVEYKENIRVVDAGIKRIEEMIEEFYQHDKKTAYVFTSDHGMTDWGSHGAGDKSETETPLVAWGAGVRGPRPSTSAEPSSPASWRLGHLSRSDVSQADVAPLMASLIGIPVPVNSVGTLPRDYLEVTEHHLSELMFSNARQMVAQYNKKRELTEAGSLSWIYKEFSVLNRSKETKLTDQIRSHIRAKRYTESVSTFLSFLCV</sequence>
<evidence type="ECO:0000256" key="1">
    <source>
        <dbReference type="ARBA" id="ARBA00004477"/>
    </source>
</evidence>
<dbReference type="Pfam" id="PF01663">
    <property type="entry name" value="Phosphodiest"/>
    <property type="match status" value="1"/>
</dbReference>
<dbReference type="PANTHER" id="PTHR12250:SF0">
    <property type="entry name" value="GPI ETHANOLAMINE PHOSPHATE TRANSFERASE 1"/>
    <property type="match status" value="1"/>
</dbReference>
<dbReference type="Proteomes" id="UP000235965">
    <property type="component" value="Unassembled WGS sequence"/>
</dbReference>
<comment type="similarity">
    <text evidence="3 12">Belongs to the PIGG/PIGN/PIGO family. PIGN subfamily.</text>
</comment>
<dbReference type="GO" id="GO:0005789">
    <property type="term" value="C:endoplasmic reticulum membrane"/>
    <property type="evidence" value="ECO:0007669"/>
    <property type="project" value="UniProtKB-SubCell"/>
</dbReference>
<evidence type="ECO:0000256" key="2">
    <source>
        <dbReference type="ARBA" id="ARBA00004687"/>
    </source>
</evidence>
<dbReference type="InParanoid" id="A0A2J7Q9I2"/>
<keyword evidence="11" id="KW-0325">Glycoprotein</keyword>
<evidence type="ECO:0000256" key="3">
    <source>
        <dbReference type="ARBA" id="ARBA00008400"/>
    </source>
</evidence>
<dbReference type="InterPro" id="IPR037671">
    <property type="entry name" value="PIGN_N"/>
</dbReference>